<protein>
    <submittedName>
        <fullName evidence="2">Uncharacterized protein</fullName>
    </submittedName>
</protein>
<evidence type="ECO:0000313" key="3">
    <source>
        <dbReference type="Proteomes" id="UP001218218"/>
    </source>
</evidence>
<feature type="region of interest" description="Disordered" evidence="1">
    <location>
        <begin position="272"/>
        <end position="300"/>
    </location>
</feature>
<evidence type="ECO:0000313" key="2">
    <source>
        <dbReference type="EMBL" id="KAJ7315737.1"/>
    </source>
</evidence>
<accession>A0AAD6ZDI3</accession>
<comment type="caution">
    <text evidence="2">The sequence shown here is derived from an EMBL/GenBank/DDBJ whole genome shotgun (WGS) entry which is preliminary data.</text>
</comment>
<dbReference type="AlphaFoldDB" id="A0AAD6ZDI3"/>
<evidence type="ECO:0000256" key="1">
    <source>
        <dbReference type="SAM" id="MobiDB-lite"/>
    </source>
</evidence>
<dbReference type="EMBL" id="JARIHO010000060">
    <property type="protein sequence ID" value="KAJ7315737.1"/>
    <property type="molecule type" value="Genomic_DNA"/>
</dbReference>
<dbReference type="Gene3D" id="2.120.10.70">
    <property type="entry name" value="Fucose-specific lectin"/>
    <property type="match status" value="1"/>
</dbReference>
<proteinExistence type="predicted"/>
<reference evidence="2" key="1">
    <citation type="submission" date="2023-03" db="EMBL/GenBank/DDBJ databases">
        <title>Massive genome expansion in bonnet fungi (Mycena s.s.) driven by repeated elements and novel gene families across ecological guilds.</title>
        <authorList>
            <consortium name="Lawrence Berkeley National Laboratory"/>
            <person name="Harder C.B."/>
            <person name="Miyauchi S."/>
            <person name="Viragh M."/>
            <person name="Kuo A."/>
            <person name="Thoen E."/>
            <person name="Andreopoulos B."/>
            <person name="Lu D."/>
            <person name="Skrede I."/>
            <person name="Drula E."/>
            <person name="Henrissat B."/>
            <person name="Morin E."/>
            <person name="Kohler A."/>
            <person name="Barry K."/>
            <person name="LaButti K."/>
            <person name="Morin E."/>
            <person name="Salamov A."/>
            <person name="Lipzen A."/>
            <person name="Mereny Z."/>
            <person name="Hegedus B."/>
            <person name="Baldrian P."/>
            <person name="Stursova M."/>
            <person name="Weitz H."/>
            <person name="Taylor A."/>
            <person name="Grigoriev I.V."/>
            <person name="Nagy L.G."/>
            <person name="Martin F."/>
            <person name="Kauserud H."/>
        </authorList>
    </citation>
    <scope>NUCLEOTIDE SEQUENCE</scope>
    <source>
        <strain evidence="2">CBHHK002</strain>
    </source>
</reference>
<name>A0AAD6ZDI3_9AGAR</name>
<sequence length="300" mass="33327">MSHGQKSTKIFYCSGNGHIWEVSRTLVTQVDSWSHGLQQCVLDGICVPGRSGPNLAERCRAVPEVPRLTFTAVSRLQTVLSMQYDGRKWSVSTFTQSDVMPGTTLAAINDFNLRYKVTMQIVWWFSTETTITLSSVGSFDGNWVKDQYGIAAPEPRASIRLPGSRDSLGDHPYLRTNSHLAITLELATLVRPWLSHHISHISGESLGISPAVHNPMKRLHQRRSRDKRLAWPVTVHTGMGVSTEVEINLGFCVQQEQLRCHSVDFDNPEVEVVAPQGSGGTWKKNKGSKGDTRESTKACD</sequence>
<gene>
    <name evidence="2" type="ORF">DFH08DRAFT_820312</name>
</gene>
<dbReference type="Proteomes" id="UP001218218">
    <property type="component" value="Unassembled WGS sequence"/>
</dbReference>
<keyword evidence="3" id="KW-1185">Reference proteome</keyword>
<organism evidence="2 3">
    <name type="scientific">Mycena albidolilacea</name>
    <dbReference type="NCBI Taxonomy" id="1033008"/>
    <lineage>
        <taxon>Eukaryota</taxon>
        <taxon>Fungi</taxon>
        <taxon>Dikarya</taxon>
        <taxon>Basidiomycota</taxon>
        <taxon>Agaricomycotina</taxon>
        <taxon>Agaricomycetes</taxon>
        <taxon>Agaricomycetidae</taxon>
        <taxon>Agaricales</taxon>
        <taxon>Marasmiineae</taxon>
        <taxon>Mycenaceae</taxon>
        <taxon>Mycena</taxon>
    </lineage>
</organism>
<feature type="compositionally biased region" description="Basic and acidic residues" evidence="1">
    <location>
        <begin position="288"/>
        <end position="300"/>
    </location>
</feature>